<comment type="caution">
    <text evidence="1">The sequence shown here is derived from an EMBL/GenBank/DDBJ whole genome shotgun (WGS) entry which is preliminary data.</text>
</comment>
<dbReference type="OrthoDB" id="5319191at2759"/>
<dbReference type="GeneID" id="63854736"/>
<evidence type="ECO:0000313" key="1">
    <source>
        <dbReference type="EMBL" id="KAF1849854.1"/>
    </source>
</evidence>
<dbReference type="Proteomes" id="UP000800039">
    <property type="component" value="Unassembled WGS sequence"/>
</dbReference>
<dbReference type="EMBL" id="ML976614">
    <property type="protein sequence ID" value="KAF1849854.1"/>
    <property type="molecule type" value="Genomic_DNA"/>
</dbReference>
<sequence>MLNKNTIIALVAGHYSILASARPAPFPQSSPVETPEIVENPTIVANVAGPATYTANPSLGGGGSSFKDSAHFRVYGTSETTADTAIQHLEAAHSCFVEQLGWRTPALSWTSATDDTWYKTNVYSKVDGQLNGAAGVQRADPAVGLTWLEVVDEYLTDPRVFVHEYGHALSVSEKNWIDQGRTGAWWEPIANYIADTYISTPTCTSAKSAQRLPAAEGESIIALDAVIGNSYKVIVDGTPNSGNYYESWPFIAYLNNNPDNFQGLGNDTLLRMFRKYTLNSNDTPLHALSNLLADTGVTVQKVVGRYWAHMAYVDIGHAKAHEAFLARRTSLNYDHLDASGAVKSDRAPRYMGANIIPLKVEGTTVSVTITSEGEYTGTLVVKSGDKITYTDIVDGKANTAVANGDEVSVVIAKTPALVQYDAFAIPAELNQGLQYSVQVTGASI</sequence>
<dbReference type="RefSeq" id="XP_040792417.1">
    <property type="nucleotide sequence ID" value="XM_040937486.1"/>
</dbReference>
<evidence type="ECO:0008006" key="3">
    <source>
        <dbReference type="Google" id="ProtNLM"/>
    </source>
</evidence>
<dbReference type="InterPro" id="IPR045690">
    <property type="entry name" value="DUF6055"/>
</dbReference>
<dbReference type="Pfam" id="PF19527">
    <property type="entry name" value="DUF6055"/>
    <property type="match status" value="1"/>
</dbReference>
<accession>A0A9P4GQU6</accession>
<keyword evidence="2" id="KW-1185">Reference proteome</keyword>
<dbReference type="AlphaFoldDB" id="A0A9P4GQU6"/>
<organism evidence="1 2">
    <name type="scientific">Cucurbitaria berberidis CBS 394.84</name>
    <dbReference type="NCBI Taxonomy" id="1168544"/>
    <lineage>
        <taxon>Eukaryota</taxon>
        <taxon>Fungi</taxon>
        <taxon>Dikarya</taxon>
        <taxon>Ascomycota</taxon>
        <taxon>Pezizomycotina</taxon>
        <taxon>Dothideomycetes</taxon>
        <taxon>Pleosporomycetidae</taxon>
        <taxon>Pleosporales</taxon>
        <taxon>Pleosporineae</taxon>
        <taxon>Cucurbitariaceae</taxon>
        <taxon>Cucurbitaria</taxon>
    </lineage>
</organism>
<name>A0A9P4GQU6_9PLEO</name>
<proteinExistence type="predicted"/>
<gene>
    <name evidence="1" type="ORF">K460DRAFT_411661</name>
</gene>
<evidence type="ECO:0000313" key="2">
    <source>
        <dbReference type="Proteomes" id="UP000800039"/>
    </source>
</evidence>
<reference evidence="1" key="1">
    <citation type="submission" date="2020-01" db="EMBL/GenBank/DDBJ databases">
        <authorList>
            <consortium name="DOE Joint Genome Institute"/>
            <person name="Haridas S."/>
            <person name="Albert R."/>
            <person name="Binder M."/>
            <person name="Bloem J."/>
            <person name="Labutti K."/>
            <person name="Salamov A."/>
            <person name="Andreopoulos B."/>
            <person name="Baker S.E."/>
            <person name="Barry K."/>
            <person name="Bills G."/>
            <person name="Bluhm B.H."/>
            <person name="Cannon C."/>
            <person name="Castanera R."/>
            <person name="Culley D.E."/>
            <person name="Daum C."/>
            <person name="Ezra D."/>
            <person name="Gonzalez J.B."/>
            <person name="Henrissat B."/>
            <person name="Kuo A."/>
            <person name="Liang C."/>
            <person name="Lipzen A."/>
            <person name="Lutzoni F."/>
            <person name="Magnuson J."/>
            <person name="Mondo S."/>
            <person name="Nolan M."/>
            <person name="Ohm R."/>
            <person name="Pangilinan J."/>
            <person name="Park H.-J."/>
            <person name="Ramirez L."/>
            <person name="Alfaro M."/>
            <person name="Sun H."/>
            <person name="Tritt A."/>
            <person name="Yoshinaga Y."/>
            <person name="Zwiers L.-H."/>
            <person name="Turgeon B.G."/>
            <person name="Goodwin S.B."/>
            <person name="Spatafora J.W."/>
            <person name="Crous P.W."/>
            <person name="Grigoriev I.V."/>
        </authorList>
    </citation>
    <scope>NUCLEOTIDE SEQUENCE</scope>
    <source>
        <strain evidence="1">CBS 394.84</strain>
    </source>
</reference>
<protein>
    <recommendedName>
        <fullName evidence="3">Dockerin type 1</fullName>
    </recommendedName>
</protein>